<keyword evidence="7" id="KW-0648">Protein biosynthesis</keyword>
<evidence type="ECO:0000259" key="13">
    <source>
        <dbReference type="Pfam" id="PF01765"/>
    </source>
</evidence>
<dbReference type="InterPro" id="IPR002661">
    <property type="entry name" value="Ribosome_recyc_fac"/>
</dbReference>
<keyword evidence="8" id="KW-0809">Transit peptide</keyword>
<evidence type="ECO:0000256" key="4">
    <source>
        <dbReference type="ARBA" id="ARBA00014063"/>
    </source>
</evidence>
<dbReference type="GO" id="GO:0032544">
    <property type="term" value="P:plastid translation"/>
    <property type="evidence" value="ECO:0007669"/>
    <property type="project" value="TreeGrafter"/>
</dbReference>
<accession>A0AAV8H133</accession>
<protein>
    <recommendedName>
        <fullName evidence="4">Ribosome-recycling factor, chloroplastic</fullName>
    </recommendedName>
    <alternativeName>
        <fullName evidence="11">Protein OsL8</fullName>
    </alternativeName>
    <alternativeName>
        <fullName evidence="10">Ribosome-releasing factor, chloroplastic</fullName>
    </alternativeName>
</protein>
<dbReference type="FunFam" id="3.30.1360.40:FF:000001">
    <property type="entry name" value="Ribosome-recycling factor"/>
    <property type="match status" value="1"/>
</dbReference>
<dbReference type="HAMAP" id="MF_00040">
    <property type="entry name" value="RRF"/>
    <property type="match status" value="1"/>
</dbReference>
<evidence type="ECO:0000256" key="1">
    <source>
        <dbReference type="ARBA" id="ARBA00002952"/>
    </source>
</evidence>
<sequence>MAPIRPNGLKPPYTYKLFGSDPEFQNSDAFGHVSSTCGLLEFSLCSRSESLSRFSLHKTPLSLSLSLYSPLRSSTIRIRIRYRVPMAALQPFSPASAHPRLSLPSSVSRPHRLGCHYIVNSSISRCSFSKYARMQEGGRIVFFYNPLLIQISHKREVVTHATIEEIQAEKSIVEGSAKEKMDKAIEVVEASFNTVRTGRSNPAMLDRIEVEYYGTPVGLNTIAQISTPDGTSLLVQPYDKSSLKEIEKAIVKANLGMTPTNDGQVIRLTLPPLTSERRKELLKVVGKLTEEGKVAIRNIRRDAIKAYDKLEKEKKLSKDNVKDLSDDLQKLTDQYIKKVDSLRRDKEKELMTI</sequence>
<comment type="function">
    <text evidence="1">Responsible for the release of ribosomes from messenger RNA at the termination of chloroplastic protein biosynthesis.</text>
</comment>
<evidence type="ECO:0000256" key="3">
    <source>
        <dbReference type="ARBA" id="ARBA00005912"/>
    </source>
</evidence>
<evidence type="ECO:0000256" key="12">
    <source>
        <dbReference type="SAM" id="Coils"/>
    </source>
</evidence>
<dbReference type="SUPFAM" id="SSF55194">
    <property type="entry name" value="Ribosome recycling factor, RRF"/>
    <property type="match status" value="1"/>
</dbReference>
<comment type="similarity">
    <text evidence="3">Belongs to the RRF family.</text>
</comment>
<evidence type="ECO:0000256" key="8">
    <source>
        <dbReference type="ARBA" id="ARBA00022946"/>
    </source>
</evidence>
<evidence type="ECO:0000256" key="2">
    <source>
        <dbReference type="ARBA" id="ARBA00004229"/>
    </source>
</evidence>
<evidence type="ECO:0000256" key="9">
    <source>
        <dbReference type="ARBA" id="ARBA00023054"/>
    </source>
</evidence>
<gene>
    <name evidence="14" type="ORF">LUZ62_021752</name>
</gene>
<feature type="domain" description="Ribosome recycling factor" evidence="13">
    <location>
        <begin position="190"/>
        <end position="351"/>
    </location>
</feature>
<dbReference type="InterPro" id="IPR036191">
    <property type="entry name" value="RRF_sf"/>
</dbReference>
<evidence type="ECO:0000256" key="5">
    <source>
        <dbReference type="ARBA" id="ARBA00022528"/>
    </source>
</evidence>
<dbReference type="Gene3D" id="3.30.1360.40">
    <property type="match status" value="1"/>
</dbReference>
<comment type="caution">
    <text evidence="14">The sequence shown here is derived from an EMBL/GenBank/DDBJ whole genome shotgun (WGS) entry which is preliminary data.</text>
</comment>
<evidence type="ECO:0000313" key="14">
    <source>
        <dbReference type="EMBL" id="KAJ4809186.1"/>
    </source>
</evidence>
<feature type="coiled-coil region" evidence="12">
    <location>
        <begin position="300"/>
        <end position="334"/>
    </location>
</feature>
<organism evidence="14 15">
    <name type="scientific">Rhynchospora pubera</name>
    <dbReference type="NCBI Taxonomy" id="906938"/>
    <lineage>
        <taxon>Eukaryota</taxon>
        <taxon>Viridiplantae</taxon>
        <taxon>Streptophyta</taxon>
        <taxon>Embryophyta</taxon>
        <taxon>Tracheophyta</taxon>
        <taxon>Spermatophyta</taxon>
        <taxon>Magnoliopsida</taxon>
        <taxon>Liliopsida</taxon>
        <taxon>Poales</taxon>
        <taxon>Cyperaceae</taxon>
        <taxon>Cyperoideae</taxon>
        <taxon>Rhynchosporeae</taxon>
        <taxon>Rhynchospora</taxon>
    </lineage>
</organism>
<name>A0AAV8H133_9POAL</name>
<comment type="subcellular location">
    <subcellularLocation>
        <location evidence="2">Plastid</location>
        <location evidence="2">Chloroplast</location>
    </subcellularLocation>
</comment>
<dbReference type="NCBIfam" id="TIGR00496">
    <property type="entry name" value="frr"/>
    <property type="match status" value="1"/>
</dbReference>
<dbReference type="Proteomes" id="UP001140206">
    <property type="component" value="Chromosome 1"/>
</dbReference>
<dbReference type="Pfam" id="PF01765">
    <property type="entry name" value="RRF"/>
    <property type="match status" value="1"/>
</dbReference>
<evidence type="ECO:0000313" key="15">
    <source>
        <dbReference type="Proteomes" id="UP001140206"/>
    </source>
</evidence>
<reference evidence="14" key="1">
    <citation type="submission" date="2022-08" db="EMBL/GenBank/DDBJ databases">
        <authorList>
            <person name="Marques A."/>
        </authorList>
    </citation>
    <scope>NUCLEOTIDE SEQUENCE</scope>
    <source>
        <strain evidence="14">RhyPub2mFocal</strain>
        <tissue evidence="14">Leaves</tissue>
    </source>
</reference>
<dbReference type="AlphaFoldDB" id="A0AAV8H133"/>
<keyword evidence="15" id="KW-1185">Reference proteome</keyword>
<evidence type="ECO:0000256" key="7">
    <source>
        <dbReference type="ARBA" id="ARBA00022917"/>
    </source>
</evidence>
<keyword evidence="6" id="KW-0934">Plastid</keyword>
<proteinExistence type="inferred from homology"/>
<evidence type="ECO:0000256" key="10">
    <source>
        <dbReference type="ARBA" id="ARBA00032397"/>
    </source>
</evidence>
<dbReference type="PANTHER" id="PTHR20982:SF3">
    <property type="entry name" value="MITOCHONDRIAL RIBOSOME RECYCLING FACTOR PSEUDO 1"/>
    <property type="match status" value="1"/>
</dbReference>
<dbReference type="GO" id="GO:0043023">
    <property type="term" value="F:ribosomal large subunit binding"/>
    <property type="evidence" value="ECO:0007669"/>
    <property type="project" value="TreeGrafter"/>
</dbReference>
<dbReference type="PANTHER" id="PTHR20982">
    <property type="entry name" value="RIBOSOME RECYCLING FACTOR"/>
    <property type="match status" value="1"/>
</dbReference>
<dbReference type="InterPro" id="IPR023584">
    <property type="entry name" value="Ribosome_recyc_fac_dom"/>
</dbReference>
<keyword evidence="9 12" id="KW-0175">Coiled coil</keyword>
<evidence type="ECO:0000256" key="6">
    <source>
        <dbReference type="ARBA" id="ARBA00022640"/>
    </source>
</evidence>
<dbReference type="FunFam" id="1.10.132.20:FF:000017">
    <property type="entry name" value="Ribosome-recycling factor chloroplastic"/>
    <property type="match status" value="1"/>
</dbReference>
<dbReference type="GO" id="GO:0009507">
    <property type="term" value="C:chloroplast"/>
    <property type="evidence" value="ECO:0007669"/>
    <property type="project" value="UniProtKB-SubCell"/>
</dbReference>
<dbReference type="CDD" id="cd00520">
    <property type="entry name" value="RRF"/>
    <property type="match status" value="1"/>
</dbReference>
<evidence type="ECO:0000256" key="11">
    <source>
        <dbReference type="ARBA" id="ARBA00082826"/>
    </source>
</evidence>
<dbReference type="EMBL" id="JAMFTS010000001">
    <property type="protein sequence ID" value="KAJ4809186.1"/>
    <property type="molecule type" value="Genomic_DNA"/>
</dbReference>
<keyword evidence="5" id="KW-0150">Chloroplast</keyword>
<dbReference type="Gene3D" id="1.10.132.20">
    <property type="entry name" value="Ribosome-recycling factor"/>
    <property type="match status" value="1"/>
</dbReference>